<sequence length="90" mass="10088">MVGSLGCVMADSGDAVLHRLYVKPQCKRQGIGSDLLLQAEKYARARGCARVLAHLGDPTTYWESRLFYPHHGYVFLDDNRVGKMLDTHLP</sequence>
<evidence type="ECO:0000313" key="3">
    <source>
        <dbReference type="Proteomes" id="UP000029067"/>
    </source>
</evidence>
<dbReference type="CDD" id="cd04301">
    <property type="entry name" value="NAT_SF"/>
    <property type="match status" value="1"/>
</dbReference>
<proteinExistence type="predicted"/>
<comment type="caution">
    <text evidence="2">The sequence shown here is derived from an EMBL/GenBank/DDBJ whole genome shotgun (WGS) entry which is preliminary data.</text>
</comment>
<organism evidence="2 3">
    <name type="scientific">Bifidobacterium cuniculi</name>
    <dbReference type="NCBI Taxonomy" id="1688"/>
    <lineage>
        <taxon>Bacteria</taxon>
        <taxon>Bacillati</taxon>
        <taxon>Actinomycetota</taxon>
        <taxon>Actinomycetes</taxon>
        <taxon>Bifidobacteriales</taxon>
        <taxon>Bifidobacteriaceae</taxon>
        <taxon>Bifidobacterium</taxon>
    </lineage>
</organism>
<dbReference type="PROSITE" id="PS51186">
    <property type="entry name" value="GNAT"/>
    <property type="match status" value="1"/>
</dbReference>
<dbReference type="STRING" id="1688.BCUN_1607"/>
<gene>
    <name evidence="2" type="ORF">BCUN_1607</name>
</gene>
<dbReference type="EMBL" id="JGYV01000025">
    <property type="protein sequence ID" value="KFI59482.1"/>
    <property type="molecule type" value="Genomic_DNA"/>
</dbReference>
<protein>
    <submittedName>
        <fullName evidence="2">Acetyltransferase, GNAT family</fullName>
    </submittedName>
</protein>
<dbReference type="Gene3D" id="3.40.630.30">
    <property type="match status" value="1"/>
</dbReference>
<dbReference type="InterPro" id="IPR000182">
    <property type="entry name" value="GNAT_dom"/>
</dbReference>
<dbReference type="GO" id="GO:0016747">
    <property type="term" value="F:acyltransferase activity, transferring groups other than amino-acyl groups"/>
    <property type="evidence" value="ECO:0007669"/>
    <property type="project" value="InterPro"/>
</dbReference>
<feature type="domain" description="N-acetyltransferase" evidence="1">
    <location>
        <begin position="1"/>
        <end position="90"/>
    </location>
</feature>
<dbReference type="eggNOG" id="COG0454">
    <property type="taxonomic scope" value="Bacteria"/>
</dbReference>
<reference evidence="2 3" key="1">
    <citation type="submission" date="2014-03" db="EMBL/GenBank/DDBJ databases">
        <title>Genomics of Bifidobacteria.</title>
        <authorList>
            <person name="Ventura M."/>
            <person name="Milani C."/>
            <person name="Lugli G.A."/>
        </authorList>
    </citation>
    <scope>NUCLEOTIDE SEQUENCE [LARGE SCALE GENOMIC DNA]</scope>
    <source>
        <strain evidence="2 3">LMG 10738</strain>
    </source>
</reference>
<dbReference type="AlphaFoldDB" id="A0A087AL32"/>
<dbReference type="Proteomes" id="UP000029067">
    <property type="component" value="Unassembled WGS sequence"/>
</dbReference>
<keyword evidence="2" id="KW-0808">Transferase</keyword>
<dbReference type="InterPro" id="IPR016181">
    <property type="entry name" value="Acyl_CoA_acyltransferase"/>
</dbReference>
<dbReference type="Pfam" id="PF00583">
    <property type="entry name" value="Acetyltransf_1"/>
    <property type="match status" value="1"/>
</dbReference>
<accession>A0A087AL32</accession>
<name>A0A087AL32_9BIFI</name>
<evidence type="ECO:0000313" key="2">
    <source>
        <dbReference type="EMBL" id="KFI59482.1"/>
    </source>
</evidence>
<dbReference type="SUPFAM" id="SSF55729">
    <property type="entry name" value="Acyl-CoA N-acyltransferases (Nat)"/>
    <property type="match status" value="1"/>
</dbReference>
<evidence type="ECO:0000259" key="1">
    <source>
        <dbReference type="PROSITE" id="PS51186"/>
    </source>
</evidence>
<keyword evidence="3" id="KW-1185">Reference proteome</keyword>